<evidence type="ECO:0000313" key="4">
    <source>
        <dbReference type="Proteomes" id="UP000271227"/>
    </source>
</evidence>
<feature type="domain" description="Glyoxalase/fosfomycin resistance/dioxygenase" evidence="2">
    <location>
        <begin position="49"/>
        <end position="153"/>
    </location>
</feature>
<dbReference type="InterPro" id="IPR029068">
    <property type="entry name" value="Glyas_Bleomycin-R_OHBP_Dase"/>
</dbReference>
<dbReference type="Gene3D" id="3.10.180.10">
    <property type="entry name" value="2,3-Dihydroxybiphenyl 1,2-Dioxygenase, domain 1"/>
    <property type="match status" value="1"/>
</dbReference>
<dbReference type="Pfam" id="PF00903">
    <property type="entry name" value="Glyoxalase"/>
    <property type="match status" value="1"/>
</dbReference>
<keyword evidence="4" id="KW-1185">Reference proteome</keyword>
<reference evidence="3 4" key="1">
    <citation type="submission" date="2018-10" db="EMBL/GenBank/DDBJ databases">
        <title>Genomic Encyclopedia of Archaeal and Bacterial Type Strains, Phase II (KMG-II): from individual species to whole genera.</title>
        <authorList>
            <person name="Goeker M."/>
        </authorList>
    </citation>
    <scope>NUCLEOTIDE SEQUENCE [LARGE SCALE GENOMIC DNA]</scope>
    <source>
        <strain evidence="3 4">DSM 25217</strain>
    </source>
</reference>
<evidence type="ECO:0000259" key="2">
    <source>
        <dbReference type="Pfam" id="PF00903"/>
    </source>
</evidence>
<protein>
    <recommendedName>
        <fullName evidence="2">Glyoxalase/fosfomycin resistance/dioxygenase domain-containing protein</fullName>
    </recommendedName>
</protein>
<gene>
    <name evidence="3" type="ORF">BXY39_3118</name>
</gene>
<organism evidence="3 4">
    <name type="scientific">Eilatimonas milleporae</name>
    <dbReference type="NCBI Taxonomy" id="911205"/>
    <lineage>
        <taxon>Bacteria</taxon>
        <taxon>Pseudomonadati</taxon>
        <taxon>Pseudomonadota</taxon>
        <taxon>Alphaproteobacteria</taxon>
        <taxon>Kordiimonadales</taxon>
        <taxon>Kordiimonadaceae</taxon>
        <taxon>Eilatimonas</taxon>
    </lineage>
</organism>
<dbReference type="AlphaFoldDB" id="A0A3M0C7I7"/>
<keyword evidence="1" id="KW-0732">Signal</keyword>
<comment type="caution">
    <text evidence="3">The sequence shown here is derived from an EMBL/GenBank/DDBJ whole genome shotgun (WGS) entry which is preliminary data.</text>
</comment>
<dbReference type="EMBL" id="REFR01000014">
    <property type="protein sequence ID" value="RMB02766.1"/>
    <property type="molecule type" value="Genomic_DNA"/>
</dbReference>
<feature type="signal peptide" evidence="1">
    <location>
        <begin position="1"/>
        <end position="26"/>
    </location>
</feature>
<evidence type="ECO:0000313" key="3">
    <source>
        <dbReference type="EMBL" id="RMB02766.1"/>
    </source>
</evidence>
<sequence>MKRFFIASLAAMMGAACALSAPAVTAADPKEDPVIRYQKVTSILLADAVAPCVDFWTALGMTATVTVPEGDGLGFAILTDGTVELMYQSFTLARAQTPEAVDGVQRSIVFLEVASLDAVLAALPDAETVVPDHVTDYGAREVYVRDPAGNLVGFSEPARTGDDVDG</sequence>
<proteinExistence type="predicted"/>
<dbReference type="Proteomes" id="UP000271227">
    <property type="component" value="Unassembled WGS sequence"/>
</dbReference>
<dbReference type="InterPro" id="IPR004360">
    <property type="entry name" value="Glyas_Fos-R_dOase_dom"/>
</dbReference>
<evidence type="ECO:0000256" key="1">
    <source>
        <dbReference type="SAM" id="SignalP"/>
    </source>
</evidence>
<dbReference type="PROSITE" id="PS51257">
    <property type="entry name" value="PROKAR_LIPOPROTEIN"/>
    <property type="match status" value="1"/>
</dbReference>
<accession>A0A3M0C7I7</accession>
<feature type="chain" id="PRO_5018097566" description="Glyoxalase/fosfomycin resistance/dioxygenase domain-containing protein" evidence="1">
    <location>
        <begin position="27"/>
        <end position="166"/>
    </location>
</feature>
<dbReference type="InParanoid" id="A0A3M0C7I7"/>
<dbReference type="OrthoDB" id="9791602at2"/>
<name>A0A3M0C7I7_9PROT</name>
<dbReference type="SUPFAM" id="SSF54593">
    <property type="entry name" value="Glyoxalase/Bleomycin resistance protein/Dihydroxybiphenyl dioxygenase"/>
    <property type="match status" value="1"/>
</dbReference>
<dbReference type="RefSeq" id="WP_121939765.1">
    <property type="nucleotide sequence ID" value="NZ_REFR01000014.1"/>
</dbReference>